<gene>
    <name evidence="1" type="ORF">Tco_0878750</name>
</gene>
<keyword evidence="2" id="KW-1185">Reference proteome</keyword>
<dbReference type="EMBL" id="BQNB010013769">
    <property type="protein sequence ID" value="GJT20044.1"/>
    <property type="molecule type" value="Genomic_DNA"/>
</dbReference>
<name>A0ABQ5C0L4_9ASTR</name>
<keyword evidence="1" id="KW-0808">Transferase</keyword>
<evidence type="ECO:0000313" key="1">
    <source>
        <dbReference type="EMBL" id="GJT20044.1"/>
    </source>
</evidence>
<reference evidence="1" key="1">
    <citation type="journal article" date="2022" name="Int. J. Mol. Sci.">
        <title>Draft Genome of Tanacetum Coccineum: Genomic Comparison of Closely Related Tanacetum-Family Plants.</title>
        <authorList>
            <person name="Yamashiro T."/>
            <person name="Shiraishi A."/>
            <person name="Nakayama K."/>
            <person name="Satake H."/>
        </authorList>
    </citation>
    <scope>NUCLEOTIDE SEQUENCE</scope>
</reference>
<comment type="caution">
    <text evidence="1">The sequence shown here is derived from an EMBL/GenBank/DDBJ whole genome shotgun (WGS) entry which is preliminary data.</text>
</comment>
<organism evidence="1 2">
    <name type="scientific">Tanacetum coccineum</name>
    <dbReference type="NCBI Taxonomy" id="301880"/>
    <lineage>
        <taxon>Eukaryota</taxon>
        <taxon>Viridiplantae</taxon>
        <taxon>Streptophyta</taxon>
        <taxon>Embryophyta</taxon>
        <taxon>Tracheophyta</taxon>
        <taxon>Spermatophyta</taxon>
        <taxon>Magnoliopsida</taxon>
        <taxon>eudicotyledons</taxon>
        <taxon>Gunneridae</taxon>
        <taxon>Pentapetalae</taxon>
        <taxon>asterids</taxon>
        <taxon>campanulids</taxon>
        <taxon>Asterales</taxon>
        <taxon>Asteraceae</taxon>
        <taxon>Asteroideae</taxon>
        <taxon>Anthemideae</taxon>
        <taxon>Anthemidinae</taxon>
        <taxon>Tanacetum</taxon>
    </lineage>
</organism>
<keyword evidence="1" id="KW-0548">Nucleotidyltransferase</keyword>
<keyword evidence="1" id="KW-0695">RNA-directed DNA polymerase</keyword>
<proteinExistence type="predicted"/>
<evidence type="ECO:0000313" key="2">
    <source>
        <dbReference type="Proteomes" id="UP001151760"/>
    </source>
</evidence>
<protein>
    <submittedName>
        <fullName evidence="1">Reverse transcriptase domain-containing protein</fullName>
    </submittedName>
</protein>
<dbReference type="Proteomes" id="UP001151760">
    <property type="component" value="Unassembled WGS sequence"/>
</dbReference>
<accession>A0ABQ5C0L4</accession>
<dbReference type="GO" id="GO:0003964">
    <property type="term" value="F:RNA-directed DNA polymerase activity"/>
    <property type="evidence" value="ECO:0007669"/>
    <property type="project" value="UniProtKB-KW"/>
</dbReference>
<reference evidence="1" key="2">
    <citation type="submission" date="2022-01" db="EMBL/GenBank/DDBJ databases">
        <authorList>
            <person name="Yamashiro T."/>
            <person name="Shiraishi A."/>
            <person name="Satake H."/>
            <person name="Nakayama K."/>
        </authorList>
    </citation>
    <scope>NUCLEOTIDE SEQUENCE</scope>
</reference>
<sequence length="131" mass="15282">MHQRSNIKESKSKYPRVLKEVEKLLEAGLNLPYLRQFPGLARYLEYQRMEWNDCALVYVENEFRFQLVWLPDGGMHDYRSSIQAMVCTAMKLLEISHCHNGPTGGHHECKPHSRKDLLTPDSLPTIFKDAH</sequence>